<name>A0A2T7CLM0_9POAL</name>
<dbReference type="InterPro" id="IPR038005">
    <property type="entry name" value="RX-like_CC"/>
</dbReference>
<evidence type="ECO:0000313" key="8">
    <source>
        <dbReference type="Proteomes" id="UP000244336"/>
    </source>
</evidence>
<keyword evidence="5" id="KW-0611">Plant defense</keyword>
<dbReference type="Proteomes" id="UP000244336">
    <property type="component" value="Chromosome 8"/>
</dbReference>
<accession>A0A2T7CLM0</accession>
<evidence type="ECO:0000256" key="3">
    <source>
        <dbReference type="ARBA" id="ARBA00022737"/>
    </source>
</evidence>
<reference evidence="7 8" key="1">
    <citation type="submission" date="2018-04" db="EMBL/GenBank/DDBJ databases">
        <title>WGS assembly of Panicum hallii var. hallii HAL2.</title>
        <authorList>
            <person name="Lovell J."/>
            <person name="Jenkins J."/>
            <person name="Lowry D."/>
            <person name="Mamidi S."/>
            <person name="Sreedasyam A."/>
            <person name="Weng X."/>
            <person name="Barry K."/>
            <person name="Bonette J."/>
            <person name="Campitelli B."/>
            <person name="Daum C."/>
            <person name="Gordon S."/>
            <person name="Gould B."/>
            <person name="Lipzen A."/>
            <person name="MacQueen A."/>
            <person name="Palacio-Mejia J."/>
            <person name="Plott C."/>
            <person name="Shakirov E."/>
            <person name="Shu S."/>
            <person name="Yoshinaga Y."/>
            <person name="Zane M."/>
            <person name="Rokhsar D."/>
            <person name="Grimwood J."/>
            <person name="Schmutz J."/>
            <person name="Juenger T."/>
        </authorList>
    </citation>
    <scope>NUCLEOTIDE SEQUENCE [LARGE SCALE GENOMIC DNA]</scope>
    <source>
        <strain evidence="8">cv. HAL2</strain>
    </source>
</reference>
<evidence type="ECO:0000259" key="6">
    <source>
        <dbReference type="Pfam" id="PF18052"/>
    </source>
</evidence>
<dbReference type="EMBL" id="CM009756">
    <property type="protein sequence ID" value="PUZ44235.1"/>
    <property type="molecule type" value="Genomic_DNA"/>
</dbReference>
<dbReference type="PANTHER" id="PTHR19338">
    <property type="entry name" value="TRANSLOCASE OF INNER MITOCHONDRIAL MEMBRANE 13 HOMOLOG"/>
    <property type="match status" value="1"/>
</dbReference>
<dbReference type="Gene3D" id="1.20.5.4130">
    <property type="match status" value="1"/>
</dbReference>
<evidence type="ECO:0000256" key="2">
    <source>
        <dbReference type="ARBA" id="ARBA00022614"/>
    </source>
</evidence>
<organism evidence="7 8">
    <name type="scientific">Panicum hallii var. hallii</name>
    <dbReference type="NCBI Taxonomy" id="1504633"/>
    <lineage>
        <taxon>Eukaryota</taxon>
        <taxon>Viridiplantae</taxon>
        <taxon>Streptophyta</taxon>
        <taxon>Embryophyta</taxon>
        <taxon>Tracheophyta</taxon>
        <taxon>Spermatophyta</taxon>
        <taxon>Magnoliopsida</taxon>
        <taxon>Liliopsida</taxon>
        <taxon>Poales</taxon>
        <taxon>Poaceae</taxon>
        <taxon>PACMAD clade</taxon>
        <taxon>Panicoideae</taxon>
        <taxon>Panicodae</taxon>
        <taxon>Paniceae</taxon>
        <taxon>Panicinae</taxon>
        <taxon>Panicum</taxon>
        <taxon>Panicum sect. Panicum</taxon>
    </lineage>
</organism>
<dbReference type="Pfam" id="PF18052">
    <property type="entry name" value="Rx_N"/>
    <property type="match status" value="1"/>
</dbReference>
<keyword evidence="2" id="KW-0433">Leucine-rich repeat</keyword>
<dbReference type="PANTHER" id="PTHR19338:SF65">
    <property type="entry name" value="OS06G0163900 PROTEIN"/>
    <property type="match status" value="1"/>
</dbReference>
<evidence type="ECO:0000256" key="1">
    <source>
        <dbReference type="ARBA" id="ARBA00008894"/>
    </source>
</evidence>
<keyword evidence="4" id="KW-0547">Nucleotide-binding</keyword>
<evidence type="ECO:0000256" key="5">
    <source>
        <dbReference type="ARBA" id="ARBA00022821"/>
    </source>
</evidence>
<keyword evidence="3" id="KW-0677">Repeat</keyword>
<dbReference type="GO" id="GO:0000166">
    <property type="term" value="F:nucleotide binding"/>
    <property type="evidence" value="ECO:0007669"/>
    <property type="project" value="UniProtKB-KW"/>
</dbReference>
<evidence type="ECO:0000313" key="7">
    <source>
        <dbReference type="EMBL" id="PUZ44235.1"/>
    </source>
</evidence>
<dbReference type="Gramene" id="PUZ44235">
    <property type="protein sequence ID" value="PUZ44235"/>
    <property type="gene ID" value="GQ55_8G073700"/>
</dbReference>
<protein>
    <recommendedName>
        <fullName evidence="6">Disease resistance N-terminal domain-containing protein</fullName>
    </recommendedName>
</protein>
<gene>
    <name evidence="7" type="ORF">GQ55_8G073700</name>
</gene>
<proteinExistence type="inferred from homology"/>
<dbReference type="OrthoDB" id="689325at2759"/>
<evidence type="ECO:0000256" key="4">
    <source>
        <dbReference type="ARBA" id="ARBA00022741"/>
    </source>
</evidence>
<dbReference type="AlphaFoldDB" id="A0A2T7CLM0"/>
<comment type="similarity">
    <text evidence="1">Belongs to the disease resistance NB-LRR family.</text>
</comment>
<dbReference type="GO" id="GO:0006952">
    <property type="term" value="P:defense response"/>
    <property type="evidence" value="ECO:0007669"/>
    <property type="project" value="UniProtKB-KW"/>
</dbReference>
<feature type="domain" description="Disease resistance N-terminal" evidence="6">
    <location>
        <begin position="12"/>
        <end position="96"/>
    </location>
</feature>
<keyword evidence="8" id="KW-1185">Reference proteome</keyword>
<sequence>MAEMVASAAASAMGSFIGKLAAMLGENYQLAGKVRRGIRSLKDELSTMDAVLQELAEKDDDQIDGQTKDWRNKVRELSLDIEDCIDRFMLNRSHGGSKAN</sequence>
<dbReference type="InterPro" id="IPR041118">
    <property type="entry name" value="Rx_N"/>
</dbReference>
<dbReference type="CDD" id="cd14798">
    <property type="entry name" value="RX-CC_like"/>
    <property type="match status" value="1"/>
</dbReference>